<dbReference type="InterPro" id="IPR055290">
    <property type="entry name" value="At3g26010-like"/>
</dbReference>
<name>A0ABD1QXF8_9LAMI</name>
<dbReference type="AlphaFoldDB" id="A0ABD1QXF8"/>
<dbReference type="InterPro" id="IPR006527">
    <property type="entry name" value="F-box-assoc_dom_typ1"/>
</dbReference>
<protein>
    <submittedName>
        <fullName evidence="2">F-box protein</fullName>
    </submittedName>
</protein>
<keyword evidence="3" id="KW-1185">Reference proteome</keyword>
<organism evidence="2 3">
    <name type="scientific">Abeliophyllum distichum</name>
    <dbReference type="NCBI Taxonomy" id="126358"/>
    <lineage>
        <taxon>Eukaryota</taxon>
        <taxon>Viridiplantae</taxon>
        <taxon>Streptophyta</taxon>
        <taxon>Embryophyta</taxon>
        <taxon>Tracheophyta</taxon>
        <taxon>Spermatophyta</taxon>
        <taxon>Magnoliopsida</taxon>
        <taxon>eudicotyledons</taxon>
        <taxon>Gunneridae</taxon>
        <taxon>Pentapetalae</taxon>
        <taxon>asterids</taxon>
        <taxon>lamiids</taxon>
        <taxon>Lamiales</taxon>
        <taxon>Oleaceae</taxon>
        <taxon>Forsythieae</taxon>
        <taxon>Abeliophyllum</taxon>
    </lineage>
</organism>
<gene>
    <name evidence="2" type="ORF">Adt_33851</name>
</gene>
<dbReference type="EMBL" id="JBFOLK010000010">
    <property type="protein sequence ID" value="KAL2480885.1"/>
    <property type="molecule type" value="Genomic_DNA"/>
</dbReference>
<proteinExistence type="predicted"/>
<dbReference type="Pfam" id="PF07734">
    <property type="entry name" value="FBA_1"/>
    <property type="match status" value="1"/>
</dbReference>
<dbReference type="InterPro" id="IPR017451">
    <property type="entry name" value="F-box-assoc_interact_dom"/>
</dbReference>
<evidence type="ECO:0000259" key="1">
    <source>
        <dbReference type="Pfam" id="PF07734"/>
    </source>
</evidence>
<dbReference type="NCBIfam" id="TIGR01640">
    <property type="entry name" value="F_box_assoc_1"/>
    <property type="match status" value="1"/>
</dbReference>
<accession>A0ABD1QXF8</accession>
<dbReference type="PANTHER" id="PTHR35546:SF115">
    <property type="entry name" value="F-BOX DOMAIN-CONTAINING PROTEIN"/>
    <property type="match status" value="1"/>
</dbReference>
<dbReference type="Proteomes" id="UP001604336">
    <property type="component" value="Unassembled WGS sequence"/>
</dbReference>
<evidence type="ECO:0000313" key="2">
    <source>
        <dbReference type="EMBL" id="KAL2480885.1"/>
    </source>
</evidence>
<sequence>MASSSSSSATIIAGSDHVLTEILLRLPVKSLIKFKSVCKHCVKLLRSCNGLLLLKSYSPETALEDYLIYNPITRQSRKIVLCSDEKNAGTTVLGLSLAFDPSKSPYYKVVCLRTTEYSMYSYQIEVYDSNTCTWNRWGDFMLPYDTKFCNGVYWKNCIHWIRPTGELYHFNLQKGTLEKRTGALPGSIRAYLARSENFLMESNGHLHVMLLLSEAKFLSVWEMRTDKYGWFLKYNVDLNTIPAAFSVMSGQAVSVLDIIRGENEYDSTLVFHLSGKIMAYRFYNKSFELLVDLRTEEFYRPGSLQIGCSDAYQFIETLAPV</sequence>
<dbReference type="PANTHER" id="PTHR35546">
    <property type="entry name" value="F-BOX PROTEIN INTERACTION DOMAIN PROTEIN-RELATED"/>
    <property type="match status" value="1"/>
</dbReference>
<reference evidence="3" key="1">
    <citation type="submission" date="2024-07" db="EMBL/GenBank/DDBJ databases">
        <title>Two chromosome-level genome assemblies of Korean endemic species Abeliophyllum distichum and Forsythia ovata (Oleaceae).</title>
        <authorList>
            <person name="Jang H."/>
        </authorList>
    </citation>
    <scope>NUCLEOTIDE SEQUENCE [LARGE SCALE GENOMIC DNA]</scope>
</reference>
<feature type="domain" description="F-box associated beta-propeller type 1" evidence="1">
    <location>
        <begin position="42"/>
        <end position="162"/>
    </location>
</feature>
<evidence type="ECO:0000313" key="3">
    <source>
        <dbReference type="Proteomes" id="UP001604336"/>
    </source>
</evidence>
<comment type="caution">
    <text evidence="2">The sequence shown here is derived from an EMBL/GenBank/DDBJ whole genome shotgun (WGS) entry which is preliminary data.</text>
</comment>